<dbReference type="InterPro" id="IPR036439">
    <property type="entry name" value="Dockerin_dom_sf"/>
</dbReference>
<dbReference type="GO" id="GO:0004553">
    <property type="term" value="F:hydrolase activity, hydrolyzing O-glycosyl compounds"/>
    <property type="evidence" value="ECO:0007669"/>
    <property type="project" value="InterPro"/>
</dbReference>
<name>A0A6C0G4K4_9BACL</name>
<dbReference type="Pfam" id="PF06452">
    <property type="entry name" value="CBM9_1"/>
    <property type="match status" value="1"/>
</dbReference>
<dbReference type="KEGG" id="plyc:GXP70_26185"/>
<dbReference type="Gene3D" id="2.60.40.1190">
    <property type="match status" value="1"/>
</dbReference>
<dbReference type="GO" id="GO:0000272">
    <property type="term" value="P:polysaccharide catabolic process"/>
    <property type="evidence" value="ECO:0007669"/>
    <property type="project" value="InterPro"/>
</dbReference>
<dbReference type="EMBL" id="CP048209">
    <property type="protein sequence ID" value="QHT63113.1"/>
    <property type="molecule type" value="Genomic_DNA"/>
</dbReference>
<feature type="chain" id="PRO_5025485420" description="Carbohydrate-binding domain-containing protein" evidence="1">
    <location>
        <begin position="27"/>
        <end position="1062"/>
    </location>
</feature>
<dbReference type="SUPFAM" id="SSF49344">
    <property type="entry name" value="CBD9-like"/>
    <property type="match status" value="1"/>
</dbReference>
<reference evidence="3 4" key="1">
    <citation type="submission" date="2020-01" db="EMBL/GenBank/DDBJ databases">
        <title>Paenibacillus sp. nov., isolated from tomato rhizosphere.</title>
        <authorList>
            <person name="Weon H.-Y."/>
            <person name="Lee S.A."/>
        </authorList>
    </citation>
    <scope>NUCLEOTIDE SEQUENCE [LARGE SCALE GENOMIC DNA]</scope>
    <source>
        <strain evidence="3 4">12200R-189</strain>
    </source>
</reference>
<keyword evidence="1" id="KW-0732">Signal</keyword>
<dbReference type="Gene3D" id="1.10.1330.10">
    <property type="entry name" value="Dockerin domain"/>
    <property type="match status" value="1"/>
</dbReference>
<evidence type="ECO:0000259" key="2">
    <source>
        <dbReference type="Pfam" id="PF06452"/>
    </source>
</evidence>
<dbReference type="GO" id="GO:0030246">
    <property type="term" value="F:carbohydrate binding"/>
    <property type="evidence" value="ECO:0007669"/>
    <property type="project" value="InterPro"/>
</dbReference>
<accession>A0A6C0G4K4</accession>
<dbReference type="RefSeq" id="WP_162359543.1">
    <property type="nucleotide sequence ID" value="NZ_CP048209.1"/>
</dbReference>
<sequence>MSRKFKWLKTLSLMSLLLGSSNGLFAAGQASADAGDGTGSAVTFDGTGKFKDTLDTLDNVFLESGVSAADGLVTGPGDLYYYAGDTSFKGVTIDVNANKWKLNFTASDELKVFEATYDSGTGTFTDGQEVTMVRKLKPDLVTDHSQLIASYISGPVAAGTKYLHIRLPQASHFSDPDSYADFALDNVTLTSTASTAPVNDYISDRMEDFTKLASSADTSNLNVVSFASSIWDARTFTNLAIVERIDATKADQGLTYEVPEGKEAKSVYAEGYFNFIPSNYFEVWASPDGVTYTNATQSSSYHKPITAYGPDWLPTTIDIGNLPAGTRFVQVRMPAFTSGELYGIKHPRMTRIAVGYGDPSDDGGGTPVETPGQTTIKQATGPITINGTVELDGNGNPTGEWQGANAITLEGITDGDGDYHGAKVYFKYDADNLYVGAVIQDPTPMINENTGNGIWAGDNLELFLGTEDLDYSQHPDMKNTMLESDVQVVISGSISNGPQSYVYRNSSFMYPSIPLAGTKAEDGKSYTLEAAIPLSEIGLTNPWDHKSLLLNSVLNDGSSSGRGQWGWTTTGESVKKNRGQWGKADLEVGTAPAQDVSVDVNVNGETNLITVSGQAASVTGRDITLLVTDPNGAIAYIDQAPSDAQGHYSFTFPITGSAYASGVYTATVGGDGITRPTSATFSFTPGEPGPVNTDEPRGTLSAPDSAVAGGTVKLAAGFLGGGGQSFNMMQAVIHYDPNKLSFAIDPEDADRLASGVVESAVPGLSVLDAAIKPELGQILVVLGSTAPDFSAQGHLFDLNASVKADAAAGETGVSMQQFQLSNDAGVINAADSSVSFLLTAADHSTLVAAIASAQEKHDTAVAGSEAGQYPASAITALQDAIDAAQAVADNAAASQDEIAAAVSALNAAVTTFLNSVNAPVVVTDKTELQHAITAAQSTYNKATAGTKVGQYPQAAKDALSSAIAAANGVYASVSASQYVVDQAVATLQAAVLTFKGQFIALVPGATHITIQDLSILAKYFGKTSDDPEWANIAKADLFDEGEITIRSLAAIAQMITNDWLND</sequence>
<protein>
    <recommendedName>
        <fullName evidence="2">Carbohydrate-binding domain-containing protein</fullName>
    </recommendedName>
</protein>
<evidence type="ECO:0000313" key="3">
    <source>
        <dbReference type="EMBL" id="QHT63113.1"/>
    </source>
</evidence>
<gene>
    <name evidence="3" type="ORF">GXP70_26185</name>
</gene>
<organism evidence="3 4">
    <name type="scientific">Paenibacillus lycopersici</name>
    <dbReference type="NCBI Taxonomy" id="2704462"/>
    <lineage>
        <taxon>Bacteria</taxon>
        <taxon>Bacillati</taxon>
        <taxon>Bacillota</taxon>
        <taxon>Bacilli</taxon>
        <taxon>Bacillales</taxon>
        <taxon>Paenibacillaceae</taxon>
        <taxon>Paenibacillus</taxon>
    </lineage>
</organism>
<dbReference type="AlphaFoldDB" id="A0A6C0G4K4"/>
<keyword evidence="4" id="KW-1185">Reference proteome</keyword>
<proteinExistence type="predicted"/>
<dbReference type="Pfam" id="PF07554">
    <property type="entry name" value="FIVAR"/>
    <property type="match status" value="2"/>
</dbReference>
<evidence type="ECO:0000256" key="1">
    <source>
        <dbReference type="SAM" id="SignalP"/>
    </source>
</evidence>
<dbReference type="InterPro" id="IPR010502">
    <property type="entry name" value="Carb-bd_dom_fam9"/>
</dbReference>
<dbReference type="Gene3D" id="1.20.1270.90">
    <property type="entry name" value="AF1782-like"/>
    <property type="match status" value="2"/>
</dbReference>
<evidence type="ECO:0000313" key="4">
    <source>
        <dbReference type="Proteomes" id="UP000476064"/>
    </source>
</evidence>
<dbReference type="Gene3D" id="2.60.40.680">
    <property type="match status" value="1"/>
</dbReference>
<dbReference type="Proteomes" id="UP000476064">
    <property type="component" value="Chromosome"/>
</dbReference>
<feature type="signal peptide" evidence="1">
    <location>
        <begin position="1"/>
        <end position="26"/>
    </location>
</feature>
<feature type="domain" description="Carbohydrate-binding" evidence="2">
    <location>
        <begin position="392"/>
        <end position="587"/>
    </location>
</feature>